<dbReference type="AlphaFoldDB" id="F9X8A3"/>
<accession>F9X8A3</accession>
<organism evidence="2 3">
    <name type="scientific">Zymoseptoria tritici (strain CBS 115943 / IPO323)</name>
    <name type="common">Speckled leaf blotch fungus</name>
    <name type="synonym">Septoria tritici</name>
    <dbReference type="NCBI Taxonomy" id="336722"/>
    <lineage>
        <taxon>Eukaryota</taxon>
        <taxon>Fungi</taxon>
        <taxon>Dikarya</taxon>
        <taxon>Ascomycota</taxon>
        <taxon>Pezizomycotina</taxon>
        <taxon>Dothideomycetes</taxon>
        <taxon>Dothideomycetidae</taxon>
        <taxon>Mycosphaerellales</taxon>
        <taxon>Mycosphaerellaceae</taxon>
        <taxon>Zymoseptoria</taxon>
    </lineage>
</organism>
<dbReference type="RefSeq" id="XP_003853508.1">
    <property type="nucleotide sequence ID" value="XM_003853460.1"/>
</dbReference>
<protein>
    <submittedName>
        <fullName evidence="2">Uncharacterized protein</fullName>
    </submittedName>
</protein>
<dbReference type="KEGG" id="ztr:MYCGRDRAFT_104086"/>
<sequence>MKHCRQNDLSCFILFQCSLPVRQVHDDVLHSPGTWLRQLRPARGTDGSASAQLSIAGEAPPRERLGRRRYPVIGSHTPIARSMSILGKGETHELWQQHRMIRIMA</sequence>
<dbReference type="HOGENOM" id="CLU_2238750_0_0_1"/>
<dbReference type="EMBL" id="CM001199">
    <property type="protein sequence ID" value="EGP88484.1"/>
    <property type="molecule type" value="Genomic_DNA"/>
</dbReference>
<dbReference type="Proteomes" id="UP000008062">
    <property type="component" value="Chromosome 4"/>
</dbReference>
<dbReference type="InParanoid" id="F9X8A3"/>
<evidence type="ECO:0000313" key="2">
    <source>
        <dbReference type="EMBL" id="EGP88484.1"/>
    </source>
</evidence>
<dbReference type="VEuPathDB" id="FungiDB:ZTRI_4.243"/>
<dbReference type="GeneID" id="13400629"/>
<proteinExistence type="predicted"/>
<evidence type="ECO:0000313" key="3">
    <source>
        <dbReference type="Proteomes" id="UP000008062"/>
    </source>
</evidence>
<reference evidence="2 3" key="1">
    <citation type="journal article" date="2011" name="PLoS Genet.">
        <title>Finished genome of the fungal wheat pathogen Mycosphaerella graminicola reveals dispensome structure, chromosome plasticity, and stealth pathogenesis.</title>
        <authorList>
            <person name="Goodwin S.B."/>
            <person name="Ben M'barek S."/>
            <person name="Dhillon B."/>
            <person name="Wittenberg A.H.J."/>
            <person name="Crane C.F."/>
            <person name="Hane J.K."/>
            <person name="Foster A.J."/>
            <person name="Van der Lee T.A.J."/>
            <person name="Grimwood J."/>
            <person name="Aerts A."/>
            <person name="Antoniw J."/>
            <person name="Bailey A."/>
            <person name="Bluhm B."/>
            <person name="Bowler J."/>
            <person name="Bristow J."/>
            <person name="van der Burgt A."/>
            <person name="Canto-Canche B."/>
            <person name="Churchill A.C.L."/>
            <person name="Conde-Ferraez L."/>
            <person name="Cools H.J."/>
            <person name="Coutinho P.M."/>
            <person name="Csukai M."/>
            <person name="Dehal P."/>
            <person name="De Wit P."/>
            <person name="Donzelli B."/>
            <person name="van de Geest H.C."/>
            <person name="van Ham R.C.H.J."/>
            <person name="Hammond-Kosack K.E."/>
            <person name="Henrissat B."/>
            <person name="Kilian A."/>
            <person name="Kobayashi A.K."/>
            <person name="Koopmann E."/>
            <person name="Kourmpetis Y."/>
            <person name="Kuzniar A."/>
            <person name="Lindquist E."/>
            <person name="Lombard V."/>
            <person name="Maliepaard C."/>
            <person name="Martins N."/>
            <person name="Mehrabi R."/>
            <person name="Nap J.P.H."/>
            <person name="Ponomarenko A."/>
            <person name="Rudd J.J."/>
            <person name="Salamov A."/>
            <person name="Schmutz J."/>
            <person name="Schouten H.J."/>
            <person name="Shapiro H."/>
            <person name="Stergiopoulos I."/>
            <person name="Torriani S.F.F."/>
            <person name="Tu H."/>
            <person name="de Vries R.P."/>
            <person name="Waalwijk C."/>
            <person name="Ware S.B."/>
            <person name="Wiebenga A."/>
            <person name="Zwiers L.-H."/>
            <person name="Oliver R.P."/>
            <person name="Grigoriev I.V."/>
            <person name="Kema G.H.J."/>
        </authorList>
    </citation>
    <scope>NUCLEOTIDE SEQUENCE [LARGE SCALE GENOMIC DNA]</scope>
    <source>
        <strain evidence="3">CBS 115943 / IPO323</strain>
    </source>
</reference>
<evidence type="ECO:0000256" key="1">
    <source>
        <dbReference type="SAM" id="MobiDB-lite"/>
    </source>
</evidence>
<name>F9X8A3_ZYMTI</name>
<keyword evidence="3" id="KW-1185">Reference proteome</keyword>
<gene>
    <name evidence="2" type="ORF">MYCGRDRAFT_104086</name>
</gene>
<feature type="region of interest" description="Disordered" evidence="1">
    <location>
        <begin position="40"/>
        <end position="60"/>
    </location>
</feature>